<evidence type="ECO:0000313" key="5">
    <source>
        <dbReference type="Proteomes" id="UP000235965"/>
    </source>
</evidence>
<dbReference type="OrthoDB" id="10015001at2759"/>
<accession>A0A2J7Q2S4</accession>
<dbReference type="Pfam" id="PF17751">
    <property type="entry name" value="SKICH"/>
    <property type="match status" value="1"/>
</dbReference>
<dbReference type="Proteomes" id="UP000235965">
    <property type="component" value="Unassembled WGS sequence"/>
</dbReference>
<evidence type="ECO:0000259" key="3">
    <source>
        <dbReference type="Pfam" id="PF17751"/>
    </source>
</evidence>
<feature type="domain" description="SKICH" evidence="3">
    <location>
        <begin position="46"/>
        <end position="143"/>
    </location>
</feature>
<gene>
    <name evidence="4" type="ORF">B7P43_G14134</name>
</gene>
<dbReference type="PANTHER" id="PTHR31915:SF6">
    <property type="entry name" value="SKICH DOMAIN-CONTAINING PROTEIN"/>
    <property type="match status" value="1"/>
</dbReference>
<dbReference type="EMBL" id="NEVH01019077">
    <property type="protein sequence ID" value="PNF22886.1"/>
    <property type="molecule type" value="Genomic_DNA"/>
</dbReference>
<feature type="coiled-coil region" evidence="2">
    <location>
        <begin position="652"/>
        <end position="679"/>
    </location>
</feature>
<feature type="coiled-coil region" evidence="2">
    <location>
        <begin position="174"/>
        <end position="407"/>
    </location>
</feature>
<keyword evidence="5" id="KW-1185">Reference proteome</keyword>
<proteinExistence type="predicted"/>
<comment type="caution">
    <text evidence="4">The sequence shown here is derived from an EMBL/GenBank/DDBJ whole genome shotgun (WGS) entry which is preliminary data.</text>
</comment>
<sequence>MEGSGDTKCASLMDEELNYLIGDYSIPHVAELGQDSVLAHSQYAKVIFHDIADTYPTDADICCRYSLTDGVTVSHGDRIALYRVGWSSVQEHLVFEWVPVTDTTELQVLFKASSLPKDEDEFYQLCYVTTNGLVCGASVPFQFRHLHENELCAVEEQDGMMVVRSRTAFTEEKLREALVANELLQKEKDSLEKELDILEKKYNKISAEFLAGMQKITKLETEKQSLEKKLEDNLHMESHLEWLKRDLLACDKEKHESLAKLNKAEQHIQNLRATMDTLTTDKEHMAQLLRNETHNKSGTALEIIQYKGQVDSLTQMLEALTESKELASQELRMQRATNDKLQEEIYDMQTQRKVLQHNVSVLEEEKKILQEQILSVEKMSEEKTEQINDLEREKERLLSELVQSASQREKEMQLIREVYEGRLKEAANKAMIVEQDLSAVMAEADERRKDALEISQVNKCLKQQLQEAQIIISEKEQSVVQIASERTSLEADLKKAGDAQKKLIKHNEYLSARVMEIENESASLSLQLQELNIQHERKVHFRNIFTDLEHRIINLEMKQEEIIASKNVQLERIDTIAERLSKLDVKAQTLHSEREDVAATRDIQESELARMVGNLTSLKERLKKNYLMQFDMHDDFSIETLQATVSELDAFVESSKMRISDLDQQIKEVEEEKSVLMQQQSHALEKKNEYKRREGEVHQELVELHEHEREIRQEHGGQLTALQDQCDDVSDGNNDMLAAGLTPGGKVAVAKMEKVDLQEKLQESNDSSLEQQCSSPNVTDMNTCLKQEQELKLRLQLAAAEYRKLYTEKQKVERRLTKLYHKMNEKKLKSSSALEQSKASPVAREQPVTGELISLSQAAVAGSENRTALPSQEKGGPVSCFLCPVCSVTFPRGAYDLFTQHFEAHLS</sequence>
<dbReference type="Gene3D" id="2.60.40.2840">
    <property type="match status" value="1"/>
</dbReference>
<keyword evidence="1 2" id="KW-0175">Coiled coil</keyword>
<dbReference type="InParanoid" id="A0A2J7Q2S4"/>
<feature type="coiled-coil region" evidence="2">
    <location>
        <begin position="795"/>
        <end position="829"/>
    </location>
</feature>
<dbReference type="STRING" id="105785.A0A2J7Q2S4"/>
<dbReference type="InterPro" id="IPR041611">
    <property type="entry name" value="SKICH"/>
</dbReference>
<dbReference type="PANTHER" id="PTHR31915">
    <property type="entry name" value="SKICH DOMAIN-CONTAINING PROTEIN"/>
    <property type="match status" value="1"/>
</dbReference>
<evidence type="ECO:0000256" key="1">
    <source>
        <dbReference type="ARBA" id="ARBA00023054"/>
    </source>
</evidence>
<evidence type="ECO:0000256" key="2">
    <source>
        <dbReference type="SAM" id="Coils"/>
    </source>
</evidence>
<dbReference type="AlphaFoldDB" id="A0A2J7Q2S4"/>
<evidence type="ECO:0000313" key="4">
    <source>
        <dbReference type="EMBL" id="PNF22886.1"/>
    </source>
</evidence>
<reference evidence="4 5" key="1">
    <citation type="submission" date="2017-12" db="EMBL/GenBank/DDBJ databases">
        <title>Hemimetabolous genomes reveal molecular basis of termite eusociality.</title>
        <authorList>
            <person name="Harrison M.C."/>
            <person name="Jongepier E."/>
            <person name="Robertson H.M."/>
            <person name="Arning N."/>
            <person name="Bitard-Feildel T."/>
            <person name="Chao H."/>
            <person name="Childers C.P."/>
            <person name="Dinh H."/>
            <person name="Doddapaneni H."/>
            <person name="Dugan S."/>
            <person name="Gowin J."/>
            <person name="Greiner C."/>
            <person name="Han Y."/>
            <person name="Hu H."/>
            <person name="Hughes D.S.T."/>
            <person name="Huylmans A.-K."/>
            <person name="Kemena C."/>
            <person name="Kremer L.P.M."/>
            <person name="Lee S.L."/>
            <person name="Lopez-Ezquerra A."/>
            <person name="Mallet L."/>
            <person name="Monroy-Kuhn J.M."/>
            <person name="Moser A."/>
            <person name="Murali S.C."/>
            <person name="Muzny D.M."/>
            <person name="Otani S."/>
            <person name="Piulachs M.-D."/>
            <person name="Poelchau M."/>
            <person name="Qu J."/>
            <person name="Schaub F."/>
            <person name="Wada-Katsumata A."/>
            <person name="Worley K.C."/>
            <person name="Xie Q."/>
            <person name="Ylla G."/>
            <person name="Poulsen M."/>
            <person name="Gibbs R.A."/>
            <person name="Schal C."/>
            <person name="Richards S."/>
            <person name="Belles X."/>
            <person name="Korb J."/>
            <person name="Bornberg-Bauer E."/>
        </authorList>
    </citation>
    <scope>NUCLEOTIDE SEQUENCE [LARGE SCALE GENOMIC DNA]</scope>
    <source>
        <tissue evidence="4">Whole body</tissue>
    </source>
</reference>
<protein>
    <recommendedName>
        <fullName evidence="3">SKICH domain-containing protein</fullName>
    </recommendedName>
</protein>
<name>A0A2J7Q2S4_9NEOP</name>
<organism evidence="4 5">
    <name type="scientific">Cryptotermes secundus</name>
    <dbReference type="NCBI Taxonomy" id="105785"/>
    <lineage>
        <taxon>Eukaryota</taxon>
        <taxon>Metazoa</taxon>
        <taxon>Ecdysozoa</taxon>
        <taxon>Arthropoda</taxon>
        <taxon>Hexapoda</taxon>
        <taxon>Insecta</taxon>
        <taxon>Pterygota</taxon>
        <taxon>Neoptera</taxon>
        <taxon>Polyneoptera</taxon>
        <taxon>Dictyoptera</taxon>
        <taxon>Blattodea</taxon>
        <taxon>Blattoidea</taxon>
        <taxon>Termitoidae</taxon>
        <taxon>Kalotermitidae</taxon>
        <taxon>Cryptotermitinae</taxon>
        <taxon>Cryptotermes</taxon>
    </lineage>
</organism>
<dbReference type="EMBL" id="NEVH01019077">
    <property type="protein sequence ID" value="PNF22883.1"/>
    <property type="molecule type" value="Genomic_DNA"/>
</dbReference>
<dbReference type="InterPro" id="IPR051002">
    <property type="entry name" value="UBA_autophagy_assoc_protein"/>
</dbReference>